<dbReference type="InterPro" id="IPR023059">
    <property type="entry name" value="Foldase_PrsA"/>
</dbReference>
<keyword evidence="5 11" id="KW-0732">Signal</keyword>
<dbReference type="GO" id="GO:0006457">
    <property type="term" value="P:protein folding"/>
    <property type="evidence" value="ECO:0007669"/>
    <property type="project" value="UniProtKB-UniRule"/>
</dbReference>
<dbReference type="GO" id="GO:0005886">
    <property type="term" value="C:plasma membrane"/>
    <property type="evidence" value="ECO:0007669"/>
    <property type="project" value="UniProtKB-SubCell"/>
</dbReference>
<evidence type="ECO:0000256" key="4">
    <source>
        <dbReference type="ARBA" id="ARBA00022475"/>
    </source>
</evidence>
<evidence type="ECO:0000256" key="1">
    <source>
        <dbReference type="ARBA" id="ARBA00000971"/>
    </source>
</evidence>
<comment type="subcellular location">
    <subcellularLocation>
        <location evidence="2">Cell membrane</location>
        <topology evidence="2">Lipid-anchor</topology>
    </subcellularLocation>
</comment>
<gene>
    <name evidence="11" type="primary">prsA</name>
    <name evidence="12" type="ORF">SAMN02746068_01198</name>
</gene>
<accession>A0A1K2HDA3</accession>
<evidence type="ECO:0000256" key="6">
    <source>
        <dbReference type="ARBA" id="ARBA00023110"/>
    </source>
</evidence>
<keyword evidence="9 11" id="KW-0413">Isomerase</keyword>
<evidence type="ECO:0000256" key="10">
    <source>
        <dbReference type="ARBA" id="ARBA00023288"/>
    </source>
</evidence>
<dbReference type="EC" id="5.2.1.8" evidence="11"/>
<sequence length="323" mass="35659">MILNKMKQYHQDMKGKIILNLKKIGLIAVTGVAAVTLAACGQDGANSDIVTMKGDTIRVSDLYKEAKQYPSTGTATLLQNMTFNKIFEKEFGKKVSEKDVNKEFDTQKTSLGSNFASALQQAGYTEASYKDSIRSQLLLKEVVTSKIKFTDAEYKAAFETYHPTVETYILPETTEDAAKKLVEDAKNDAGAFDKSAKEKKAEMKFDSSNAQIPEEVKTAAFKLKDGEVSAEPISVTNAQTGTKSFYVVKMIKNADKGTDWKKYKKELKQIITTNKQNDATFVNGIIASYLKDYNVKVKPTEFSNIFSSYEAAVTGSSSSSKSK</sequence>
<evidence type="ECO:0000256" key="9">
    <source>
        <dbReference type="ARBA" id="ARBA00023235"/>
    </source>
</evidence>
<dbReference type="HAMAP" id="MF_01145">
    <property type="entry name" value="Foldase_PrsA"/>
    <property type="match status" value="1"/>
</dbReference>
<reference evidence="12 13" key="1">
    <citation type="submission" date="2016-11" db="EMBL/GenBank/DDBJ databases">
        <authorList>
            <person name="Jaros S."/>
            <person name="Januszkiewicz K."/>
            <person name="Wedrychowicz H."/>
        </authorList>
    </citation>
    <scope>NUCLEOTIDE SEQUENCE [LARGE SCALE GENOMIC DNA]</scope>
    <source>
        <strain evidence="12 13">DSM 22330</strain>
    </source>
</reference>
<dbReference type="SUPFAM" id="SSF109998">
    <property type="entry name" value="Triger factor/SurA peptide-binding domain-like"/>
    <property type="match status" value="1"/>
</dbReference>
<evidence type="ECO:0000313" key="12">
    <source>
        <dbReference type="EMBL" id="SFZ74290.1"/>
    </source>
</evidence>
<comment type="catalytic activity">
    <reaction evidence="1 11">
        <text>[protein]-peptidylproline (omega=180) = [protein]-peptidylproline (omega=0)</text>
        <dbReference type="Rhea" id="RHEA:16237"/>
        <dbReference type="Rhea" id="RHEA-COMP:10747"/>
        <dbReference type="Rhea" id="RHEA-COMP:10748"/>
        <dbReference type="ChEBI" id="CHEBI:83833"/>
        <dbReference type="ChEBI" id="CHEBI:83834"/>
        <dbReference type="EC" id="5.2.1.8"/>
    </reaction>
</comment>
<dbReference type="PANTHER" id="PTHR47245">
    <property type="entry name" value="PEPTIDYLPROLYL ISOMERASE"/>
    <property type="match status" value="1"/>
</dbReference>
<proteinExistence type="inferred from homology"/>
<comment type="function">
    <text evidence="11">Plays a major role in protein secretion by helping the post-translocational extracellular folding of several secreted proteins.</text>
</comment>
<keyword evidence="7 11" id="KW-0472">Membrane</keyword>
<name>A0A1K2HDA3_9LACT</name>
<dbReference type="Gene3D" id="1.10.4030.10">
    <property type="entry name" value="Porin chaperone SurA, peptide-binding domain"/>
    <property type="match status" value="1"/>
</dbReference>
<dbReference type="PANTHER" id="PTHR47245:SF1">
    <property type="entry name" value="FOLDASE PROTEIN PRSA"/>
    <property type="match status" value="1"/>
</dbReference>
<evidence type="ECO:0000256" key="2">
    <source>
        <dbReference type="ARBA" id="ARBA00004193"/>
    </source>
</evidence>
<evidence type="ECO:0000256" key="7">
    <source>
        <dbReference type="ARBA" id="ARBA00023136"/>
    </source>
</evidence>
<protein>
    <recommendedName>
        <fullName evidence="11">Foldase protein PrsA</fullName>
        <ecNumber evidence="11">5.2.1.8</ecNumber>
    </recommendedName>
</protein>
<keyword evidence="10" id="KW-0449">Lipoprotein</keyword>
<comment type="similarity">
    <text evidence="3 11">Belongs to the PrsA family.</text>
</comment>
<dbReference type="InterPro" id="IPR027304">
    <property type="entry name" value="Trigger_fact/SurA_dom_sf"/>
</dbReference>
<evidence type="ECO:0000256" key="11">
    <source>
        <dbReference type="HAMAP-Rule" id="MF_01145"/>
    </source>
</evidence>
<organism evidence="12 13">
    <name type="scientific">Pseudolactococcus chungangensis CAU 28 = DSM 22330</name>
    <dbReference type="NCBI Taxonomy" id="1122154"/>
    <lineage>
        <taxon>Bacteria</taxon>
        <taxon>Bacillati</taxon>
        <taxon>Bacillota</taxon>
        <taxon>Bacilli</taxon>
        <taxon>Lactobacillales</taxon>
        <taxon>Streptococcaceae</taxon>
        <taxon>Pseudolactococcus</taxon>
    </lineage>
</organism>
<evidence type="ECO:0000256" key="5">
    <source>
        <dbReference type="ARBA" id="ARBA00022729"/>
    </source>
</evidence>
<evidence type="ECO:0000256" key="8">
    <source>
        <dbReference type="ARBA" id="ARBA00023139"/>
    </source>
</evidence>
<keyword evidence="6 11" id="KW-0697">Rotamase</keyword>
<dbReference type="STRING" id="1122154.SAMN02746068_01198"/>
<dbReference type="Proteomes" id="UP000185655">
    <property type="component" value="Unassembled WGS sequence"/>
</dbReference>
<evidence type="ECO:0000313" key="13">
    <source>
        <dbReference type="Proteomes" id="UP000185655"/>
    </source>
</evidence>
<keyword evidence="4 11" id="KW-1003">Cell membrane</keyword>
<dbReference type="GO" id="GO:0003755">
    <property type="term" value="F:peptidyl-prolyl cis-trans isomerase activity"/>
    <property type="evidence" value="ECO:0007669"/>
    <property type="project" value="UniProtKB-UniRule"/>
</dbReference>
<evidence type="ECO:0000256" key="3">
    <source>
        <dbReference type="ARBA" id="ARBA00006071"/>
    </source>
</evidence>
<keyword evidence="8" id="KW-0564">Palmitate</keyword>
<dbReference type="AlphaFoldDB" id="A0A1K2HDA3"/>
<dbReference type="InterPro" id="IPR050245">
    <property type="entry name" value="PrsA_foldase"/>
</dbReference>
<dbReference type="EMBL" id="FPKS01000005">
    <property type="protein sequence ID" value="SFZ74290.1"/>
    <property type="molecule type" value="Genomic_DNA"/>
</dbReference>